<dbReference type="EMBL" id="CM008963">
    <property type="protein sequence ID" value="PNW86106.1"/>
    <property type="molecule type" value="Genomic_DNA"/>
</dbReference>
<dbReference type="HOGENOM" id="CLU_2725764_0_0_1"/>
<keyword evidence="4" id="KW-1185">Reference proteome</keyword>
<dbReference type="GeneID" id="5727162"/>
<evidence type="ECO:0000313" key="4">
    <source>
        <dbReference type="Proteomes" id="UP000006906"/>
    </source>
</evidence>
<protein>
    <submittedName>
        <fullName evidence="3">Uncharacterized protein</fullName>
    </submittedName>
</protein>
<name>A8I9S4_CHLRE</name>
<keyword evidence="2" id="KW-0472">Membrane</keyword>
<dbReference type="RefSeq" id="XP_001701819.1">
    <property type="nucleotide sequence ID" value="XM_001701767.2"/>
</dbReference>
<feature type="compositionally biased region" description="Polar residues" evidence="1">
    <location>
        <begin position="1"/>
        <end position="15"/>
    </location>
</feature>
<keyword evidence="2" id="KW-1133">Transmembrane helix</keyword>
<sequence length="72" mass="7609">MQPAYQVSTMESSSGLARGKSASPTAMAKVGLEALSMALMTMATPLLLLVALGLSVFKSIVAWARTEWHLKA</sequence>
<dbReference type="PaxDb" id="3055-EDP06794"/>
<dbReference type="Gramene" id="PNW86106">
    <property type="protein sequence ID" value="PNW86106"/>
    <property type="gene ID" value="CHLRE_02g073600v5"/>
</dbReference>
<feature type="region of interest" description="Disordered" evidence="1">
    <location>
        <begin position="1"/>
        <end position="23"/>
    </location>
</feature>
<reference evidence="3 4" key="1">
    <citation type="journal article" date="2007" name="Science">
        <title>The Chlamydomonas genome reveals the evolution of key animal and plant functions.</title>
        <authorList>
            <person name="Merchant S.S."/>
            <person name="Prochnik S.E."/>
            <person name="Vallon O."/>
            <person name="Harris E.H."/>
            <person name="Karpowicz S.J."/>
            <person name="Witman G.B."/>
            <person name="Terry A."/>
            <person name="Salamov A."/>
            <person name="Fritz-Laylin L.K."/>
            <person name="Marechal-Drouard L."/>
            <person name="Marshall W.F."/>
            <person name="Qu L.H."/>
            <person name="Nelson D.R."/>
            <person name="Sanderfoot A.A."/>
            <person name="Spalding M.H."/>
            <person name="Kapitonov V.V."/>
            <person name="Ren Q."/>
            <person name="Ferris P."/>
            <person name="Lindquist E."/>
            <person name="Shapiro H."/>
            <person name="Lucas S.M."/>
            <person name="Grimwood J."/>
            <person name="Schmutz J."/>
            <person name="Cardol P."/>
            <person name="Cerutti H."/>
            <person name="Chanfreau G."/>
            <person name="Chen C.L."/>
            <person name="Cognat V."/>
            <person name="Croft M.T."/>
            <person name="Dent R."/>
            <person name="Dutcher S."/>
            <person name="Fernandez E."/>
            <person name="Fukuzawa H."/>
            <person name="Gonzalez-Ballester D."/>
            <person name="Gonzalez-Halphen D."/>
            <person name="Hallmann A."/>
            <person name="Hanikenne M."/>
            <person name="Hippler M."/>
            <person name="Inwood W."/>
            <person name="Jabbari K."/>
            <person name="Kalanon M."/>
            <person name="Kuras R."/>
            <person name="Lefebvre P.A."/>
            <person name="Lemaire S.D."/>
            <person name="Lobanov A.V."/>
            <person name="Lohr M."/>
            <person name="Manuell A."/>
            <person name="Meier I."/>
            <person name="Mets L."/>
            <person name="Mittag M."/>
            <person name="Mittelmeier T."/>
            <person name="Moroney J.V."/>
            <person name="Moseley J."/>
            <person name="Napoli C."/>
            <person name="Nedelcu A.M."/>
            <person name="Niyogi K."/>
            <person name="Novoselov S.V."/>
            <person name="Paulsen I.T."/>
            <person name="Pazour G."/>
            <person name="Purton S."/>
            <person name="Ral J.P."/>
            <person name="Riano-Pachon D.M."/>
            <person name="Riekhof W."/>
            <person name="Rymarquis L."/>
            <person name="Schroda M."/>
            <person name="Stern D."/>
            <person name="Umen J."/>
            <person name="Willows R."/>
            <person name="Wilson N."/>
            <person name="Zimmer S.L."/>
            <person name="Allmer J."/>
            <person name="Balk J."/>
            <person name="Bisova K."/>
            <person name="Chen C.J."/>
            <person name="Elias M."/>
            <person name="Gendler K."/>
            <person name="Hauser C."/>
            <person name="Lamb M.R."/>
            <person name="Ledford H."/>
            <person name="Long J.C."/>
            <person name="Minagawa J."/>
            <person name="Page M.D."/>
            <person name="Pan J."/>
            <person name="Pootakham W."/>
            <person name="Roje S."/>
            <person name="Rose A."/>
            <person name="Stahlberg E."/>
            <person name="Terauchi A.M."/>
            <person name="Yang P."/>
            <person name="Ball S."/>
            <person name="Bowler C."/>
            <person name="Dieckmann C.L."/>
            <person name="Gladyshev V.N."/>
            <person name="Green P."/>
            <person name="Jorgensen R."/>
            <person name="Mayfield S."/>
            <person name="Mueller-Roeber B."/>
            <person name="Rajamani S."/>
            <person name="Sayre R.T."/>
            <person name="Brokstein P."/>
            <person name="Dubchak I."/>
            <person name="Goodstein D."/>
            <person name="Hornick L."/>
            <person name="Huang Y.W."/>
            <person name="Jhaveri J."/>
            <person name="Luo Y."/>
            <person name="Martinez D."/>
            <person name="Ngau W.C."/>
            <person name="Otillar B."/>
            <person name="Poliakov A."/>
            <person name="Porter A."/>
            <person name="Szajkowski L."/>
            <person name="Werner G."/>
            <person name="Zhou K."/>
            <person name="Grigoriev I.V."/>
            <person name="Rokhsar D.S."/>
            <person name="Grossman A.R."/>
        </authorList>
    </citation>
    <scope>NUCLEOTIDE SEQUENCE [LARGE SCALE GENOMIC DNA]</scope>
    <source>
        <strain evidence="4">CC-503</strain>
    </source>
</reference>
<accession>A8I9S4</accession>
<dbReference type="KEGG" id="cre:CHLRE_02g073600v5"/>
<keyword evidence="2" id="KW-0812">Transmembrane</keyword>
<feature type="transmembrane region" description="Helical" evidence="2">
    <location>
        <begin position="34"/>
        <end position="57"/>
    </location>
</feature>
<evidence type="ECO:0000256" key="2">
    <source>
        <dbReference type="SAM" id="Phobius"/>
    </source>
</evidence>
<evidence type="ECO:0000256" key="1">
    <source>
        <dbReference type="SAM" id="MobiDB-lite"/>
    </source>
</evidence>
<organism evidence="3 4">
    <name type="scientific">Chlamydomonas reinhardtii</name>
    <name type="common">Chlamydomonas smithii</name>
    <dbReference type="NCBI Taxonomy" id="3055"/>
    <lineage>
        <taxon>Eukaryota</taxon>
        <taxon>Viridiplantae</taxon>
        <taxon>Chlorophyta</taxon>
        <taxon>core chlorophytes</taxon>
        <taxon>Chlorophyceae</taxon>
        <taxon>CS clade</taxon>
        <taxon>Chlamydomonadales</taxon>
        <taxon>Chlamydomonadaceae</taxon>
        <taxon>Chlamydomonas</taxon>
    </lineage>
</organism>
<evidence type="ECO:0000313" key="3">
    <source>
        <dbReference type="EMBL" id="PNW86106.1"/>
    </source>
</evidence>
<dbReference type="Proteomes" id="UP000006906">
    <property type="component" value="Chromosome 2"/>
</dbReference>
<dbReference type="AlphaFoldDB" id="A8I9S4"/>
<proteinExistence type="predicted"/>
<gene>
    <name evidence="3" type="ORF">CHLRE_02g073600v5</name>
</gene>
<dbReference type="InParanoid" id="A8I9S4"/>